<evidence type="ECO:0000313" key="1">
    <source>
        <dbReference type="EMBL" id="VTZ51221.1"/>
    </source>
</evidence>
<gene>
    <name evidence="1" type="ORF">MPC4_330021</name>
</gene>
<protein>
    <submittedName>
        <fullName evidence="1">Uncharacterized protein</fullName>
    </submittedName>
</protein>
<sequence length="164" mass="18124">MAELIDDLVRLEAAKGFSGRSALAARLRALPSLQDPPCDREFTKLSTVDRLYCLTRTELDFEERLHRHLCADPPPASPTGFACRSLKPASPVPVIAAWRRAIVTAGGIDASLRPLVRRMARRLDAEDDAPLRSRKRPVGERAAEFNSLLTAYGALHARRGLLDK</sequence>
<dbReference type="AlphaFoldDB" id="A0A8B6M9P6"/>
<reference evidence="1 2" key="1">
    <citation type="submission" date="2019-05" db="EMBL/GenBank/DDBJ databases">
        <authorList>
            <person name="Farhan Ul Haque M."/>
        </authorList>
    </citation>
    <scope>NUCLEOTIDE SEQUENCE [LARGE SCALE GENOMIC DNA]</scope>
    <source>
        <strain evidence="1">2</strain>
    </source>
</reference>
<keyword evidence="2" id="KW-1185">Reference proteome</keyword>
<accession>A0A8B6M9P6</accession>
<organism evidence="1 2">
    <name type="scientific">Methylocella tundrae</name>
    <dbReference type="NCBI Taxonomy" id="227605"/>
    <lineage>
        <taxon>Bacteria</taxon>
        <taxon>Pseudomonadati</taxon>
        <taxon>Pseudomonadota</taxon>
        <taxon>Alphaproteobacteria</taxon>
        <taxon>Hyphomicrobiales</taxon>
        <taxon>Beijerinckiaceae</taxon>
        <taxon>Methylocella</taxon>
    </lineage>
</organism>
<evidence type="ECO:0000313" key="2">
    <source>
        <dbReference type="Proteomes" id="UP000485880"/>
    </source>
</evidence>
<dbReference type="EMBL" id="CABFMQ020000091">
    <property type="protein sequence ID" value="VTZ51221.1"/>
    <property type="molecule type" value="Genomic_DNA"/>
</dbReference>
<dbReference type="Proteomes" id="UP000485880">
    <property type="component" value="Unassembled WGS sequence"/>
</dbReference>
<name>A0A8B6M9P6_METTU</name>
<comment type="caution">
    <text evidence="1">The sequence shown here is derived from an EMBL/GenBank/DDBJ whole genome shotgun (WGS) entry which is preliminary data.</text>
</comment>
<proteinExistence type="predicted"/>
<dbReference type="RefSeq" id="WP_174513105.1">
    <property type="nucleotide sequence ID" value="NZ_CABFMQ020000091.1"/>
</dbReference>